<dbReference type="Gene3D" id="1.25.40.10">
    <property type="entry name" value="Tetratricopeptide repeat domain"/>
    <property type="match status" value="4"/>
</dbReference>
<evidence type="ECO:0000313" key="5">
    <source>
        <dbReference type="Proteomes" id="UP001085076"/>
    </source>
</evidence>
<dbReference type="Pfam" id="PF20430">
    <property type="entry name" value="Eplus_motif"/>
    <property type="match status" value="1"/>
</dbReference>
<feature type="repeat" description="PPR" evidence="2">
    <location>
        <begin position="198"/>
        <end position="232"/>
    </location>
</feature>
<keyword evidence="1" id="KW-0677">Repeat</keyword>
<organism evidence="4 5">
    <name type="scientific">Dioscorea zingiberensis</name>
    <dbReference type="NCBI Taxonomy" id="325984"/>
    <lineage>
        <taxon>Eukaryota</taxon>
        <taxon>Viridiplantae</taxon>
        <taxon>Streptophyta</taxon>
        <taxon>Embryophyta</taxon>
        <taxon>Tracheophyta</taxon>
        <taxon>Spermatophyta</taxon>
        <taxon>Magnoliopsida</taxon>
        <taxon>Liliopsida</taxon>
        <taxon>Dioscoreales</taxon>
        <taxon>Dioscoreaceae</taxon>
        <taxon>Dioscorea</taxon>
    </lineage>
</organism>
<dbReference type="GO" id="GO:0009451">
    <property type="term" value="P:RNA modification"/>
    <property type="evidence" value="ECO:0007669"/>
    <property type="project" value="InterPro"/>
</dbReference>
<dbReference type="FunFam" id="1.25.40.10:FF:000348">
    <property type="entry name" value="Pentatricopeptide repeat-containing protein chloroplastic"/>
    <property type="match status" value="1"/>
</dbReference>
<feature type="repeat" description="PPR" evidence="2">
    <location>
        <begin position="260"/>
        <end position="294"/>
    </location>
</feature>
<evidence type="ECO:0000259" key="3">
    <source>
        <dbReference type="Pfam" id="PF14432"/>
    </source>
</evidence>
<dbReference type="PANTHER" id="PTHR47926">
    <property type="entry name" value="PENTATRICOPEPTIDE REPEAT-CONTAINING PROTEIN"/>
    <property type="match status" value="1"/>
</dbReference>
<dbReference type="InterPro" id="IPR046960">
    <property type="entry name" value="PPR_At4g14850-like_plant"/>
</dbReference>
<dbReference type="EMBL" id="JAGGNH010000007">
    <property type="protein sequence ID" value="KAJ0967058.1"/>
    <property type="molecule type" value="Genomic_DNA"/>
</dbReference>
<gene>
    <name evidence="4" type="ORF">J5N97_023975</name>
</gene>
<dbReference type="FunFam" id="1.25.40.10:FF:000344">
    <property type="entry name" value="Pentatricopeptide repeat-containing protein"/>
    <property type="match status" value="1"/>
</dbReference>
<evidence type="ECO:0000256" key="1">
    <source>
        <dbReference type="ARBA" id="ARBA00022737"/>
    </source>
</evidence>
<proteinExistence type="predicted"/>
<dbReference type="Pfam" id="PF01535">
    <property type="entry name" value="PPR"/>
    <property type="match status" value="4"/>
</dbReference>
<dbReference type="GO" id="GO:0003723">
    <property type="term" value="F:RNA binding"/>
    <property type="evidence" value="ECO:0007669"/>
    <property type="project" value="InterPro"/>
</dbReference>
<dbReference type="InterPro" id="IPR046849">
    <property type="entry name" value="E2_motif"/>
</dbReference>
<dbReference type="NCBIfam" id="TIGR00756">
    <property type="entry name" value="PPR"/>
    <property type="match status" value="7"/>
</dbReference>
<dbReference type="InterPro" id="IPR046848">
    <property type="entry name" value="E_motif"/>
</dbReference>
<dbReference type="GO" id="GO:0008270">
    <property type="term" value="F:zinc ion binding"/>
    <property type="evidence" value="ECO:0007669"/>
    <property type="project" value="InterPro"/>
</dbReference>
<name>A0A9D5C654_9LILI</name>
<protein>
    <recommendedName>
        <fullName evidence="3">DYW domain-containing protein</fullName>
    </recommendedName>
</protein>
<dbReference type="FunFam" id="1.25.40.10:FF:000184">
    <property type="entry name" value="Pentatricopeptide repeat-containing protein, chloroplastic"/>
    <property type="match status" value="1"/>
</dbReference>
<dbReference type="Pfam" id="PF14432">
    <property type="entry name" value="DYW_deaminase"/>
    <property type="match status" value="1"/>
</dbReference>
<dbReference type="InterPro" id="IPR032867">
    <property type="entry name" value="DYW_dom"/>
</dbReference>
<accession>A0A9D5C654</accession>
<feature type="repeat" description="PPR" evidence="2">
    <location>
        <begin position="66"/>
        <end position="100"/>
    </location>
</feature>
<reference evidence="4" key="1">
    <citation type="submission" date="2021-03" db="EMBL/GenBank/DDBJ databases">
        <authorList>
            <person name="Li Z."/>
            <person name="Yang C."/>
        </authorList>
    </citation>
    <scope>NUCLEOTIDE SEQUENCE</scope>
    <source>
        <strain evidence="4">Dzin_1.0</strain>
        <tissue evidence="4">Leaf</tissue>
    </source>
</reference>
<dbReference type="Pfam" id="PF20431">
    <property type="entry name" value="E_motif"/>
    <property type="match status" value="1"/>
</dbReference>
<evidence type="ECO:0000313" key="4">
    <source>
        <dbReference type="EMBL" id="KAJ0967058.1"/>
    </source>
</evidence>
<dbReference type="InterPro" id="IPR011990">
    <property type="entry name" value="TPR-like_helical_dom_sf"/>
</dbReference>
<keyword evidence="5" id="KW-1185">Reference proteome</keyword>
<dbReference type="InterPro" id="IPR002885">
    <property type="entry name" value="PPR_rpt"/>
</dbReference>
<dbReference type="Proteomes" id="UP001085076">
    <property type="component" value="Miscellaneous, Linkage group lg07"/>
</dbReference>
<dbReference type="PROSITE" id="PS51375">
    <property type="entry name" value="PPR"/>
    <property type="match status" value="5"/>
</dbReference>
<dbReference type="SUPFAM" id="SSF48452">
    <property type="entry name" value="TPR-like"/>
    <property type="match status" value="1"/>
</dbReference>
<feature type="repeat" description="PPR" evidence="2">
    <location>
        <begin position="361"/>
        <end position="395"/>
    </location>
</feature>
<comment type="caution">
    <text evidence="4">The sequence shown here is derived from an EMBL/GenBank/DDBJ whole genome shotgun (WGS) entry which is preliminary data.</text>
</comment>
<dbReference type="PANTHER" id="PTHR47926:SF473">
    <property type="entry name" value="(WILD MALAYSIAN BANANA) HYPOTHETICAL PROTEIN"/>
    <property type="match status" value="1"/>
</dbReference>
<feature type="domain" description="DYW" evidence="3">
    <location>
        <begin position="578"/>
        <end position="641"/>
    </location>
</feature>
<feature type="repeat" description="PPR" evidence="2">
    <location>
        <begin position="167"/>
        <end position="197"/>
    </location>
</feature>
<evidence type="ECO:0000256" key="2">
    <source>
        <dbReference type="PROSITE-ProRule" id="PRU00708"/>
    </source>
</evidence>
<sequence>MPPVSNALHSFLNSCKTREQLKQAHAHILKHDPSFEGPALDHLLSSYARAHLPYAKNLLGLLPHPAPFHYNSLIRALSVSKHPQRSISLFRQMLLRGTRPNNFTYPFLVKSCTEASSIRSGVMVHTHVLKSGLEIDPYIQSALIHMYAGAKEIESAWKVFDGCSDRQTVCWNSMLDGCVKLGEMSQARVLFQRMECKDVVSWNTMINGWVILGELDEARELFAQMPERNVVSWNSMLAGHVKCGDVQGACKVFVEMPQRDIVSWNTMLACYAQSGHSNEALELFDEMKSAGMMPTDATFVSLLSACAHLGALDKGKRLHDYIDRNNIEISTILATALVDMYAKCGSIVRAREIFYGIEKKDLLAWNTMIAGMAMHGYAEDALGLFSEMTESGTMPDDITFVVALSACSHAGMVEEGRCLLDSMQKKYGIDPKVEHYGCVVDLLARSGLLEAAMELTRAMPMEPNAPALGALLGGCRIHENNIKVAENVGKHLLNIQPNQSGRYVLLSNIYATVNRWEDARNVRSMMLANGVAKIPGLSMIELKGVLHQFVAGDQSHPETEKIYWKLAEISGRLKVEAGYLPDTKQVLLDIEEEEKENALSFHSEKLAIAFALLNASPDETIRVVKNLRPLYRVFSHFAQISGTDSRAALGMTESHCSYLLLGISCTARHSGIEVCFIGEPLGFNVTSSKMQFISQHVETGMTGFTIGH</sequence>
<dbReference type="AlphaFoldDB" id="A0A9D5C654"/>
<dbReference type="Pfam" id="PF13041">
    <property type="entry name" value="PPR_2"/>
    <property type="match status" value="3"/>
</dbReference>
<dbReference type="OrthoDB" id="185373at2759"/>
<reference evidence="4" key="2">
    <citation type="journal article" date="2022" name="Hortic Res">
        <title>The genome of Dioscorea zingiberensis sheds light on the biosynthesis, origin and evolution of the medicinally important diosgenin saponins.</title>
        <authorList>
            <person name="Li Y."/>
            <person name="Tan C."/>
            <person name="Li Z."/>
            <person name="Guo J."/>
            <person name="Li S."/>
            <person name="Chen X."/>
            <person name="Wang C."/>
            <person name="Dai X."/>
            <person name="Yang H."/>
            <person name="Song W."/>
            <person name="Hou L."/>
            <person name="Xu J."/>
            <person name="Tong Z."/>
            <person name="Xu A."/>
            <person name="Yuan X."/>
            <person name="Wang W."/>
            <person name="Yang Q."/>
            <person name="Chen L."/>
            <person name="Sun Z."/>
            <person name="Wang K."/>
            <person name="Pan B."/>
            <person name="Chen J."/>
            <person name="Bao Y."/>
            <person name="Liu F."/>
            <person name="Qi X."/>
            <person name="Gang D.R."/>
            <person name="Wen J."/>
            <person name="Li J."/>
        </authorList>
    </citation>
    <scope>NUCLEOTIDE SEQUENCE</scope>
    <source>
        <strain evidence="4">Dzin_1.0</strain>
    </source>
</reference>